<evidence type="ECO:0000256" key="1">
    <source>
        <dbReference type="ARBA" id="ARBA00004162"/>
    </source>
</evidence>
<dbReference type="InterPro" id="IPR045584">
    <property type="entry name" value="Pilin-like"/>
</dbReference>
<evidence type="ECO:0000256" key="3">
    <source>
        <dbReference type="ARBA" id="ARBA00022475"/>
    </source>
</evidence>
<accession>A0A0M4CW40</accession>
<name>A0A0M4CW40_LACPN</name>
<sequence>MTLLMKRLMKKTAAPQRGFTLIEMVIVLAIISLLMLIVVPNLNQQRKQAAGRQQEALTEVVQNQAEMYANDTGKTVTDDDAMLEELRNKGYINDGQYKQAKSQGISPVRPQPQKVVGG</sequence>
<evidence type="ECO:0000256" key="9">
    <source>
        <dbReference type="ARBA" id="ARBA00043982"/>
    </source>
</evidence>
<dbReference type="GO" id="GO:0009986">
    <property type="term" value="C:cell surface"/>
    <property type="evidence" value="ECO:0007669"/>
    <property type="project" value="UniProtKB-SubCell"/>
</dbReference>
<evidence type="ECO:0000256" key="11">
    <source>
        <dbReference type="SAM" id="Phobius"/>
    </source>
</evidence>
<dbReference type="AlphaFoldDB" id="A0A0M4CW40"/>
<reference evidence="16 21" key="3">
    <citation type="submission" date="2020-12" db="EMBL/GenBank/DDBJ databases">
        <title>Whole genome sequencing of Lactobacillus plantarum PC518.</title>
        <authorList>
            <person name="Guo Q."/>
        </authorList>
    </citation>
    <scope>NUCLEOTIDE SEQUENCE [LARGE SCALE GENOMIC DNA]</scope>
    <source>
        <strain evidence="16 21">PC518</strain>
    </source>
</reference>
<dbReference type="NCBIfam" id="NF040999">
    <property type="entry name" value="pilin_ComGC"/>
    <property type="match status" value="1"/>
</dbReference>
<organism evidence="13 18">
    <name type="scientific">Lactiplantibacillus plantarum</name>
    <name type="common">Lactobacillus plantarum</name>
    <dbReference type="NCBI Taxonomy" id="1590"/>
    <lineage>
        <taxon>Bacteria</taxon>
        <taxon>Bacillati</taxon>
        <taxon>Bacillota</taxon>
        <taxon>Bacilli</taxon>
        <taxon>Lactobacillales</taxon>
        <taxon>Lactobacillaceae</taxon>
        <taxon>Lactiplantibacillus</taxon>
    </lineage>
</organism>
<keyword evidence="4" id="KW-0488">Methylation</keyword>
<dbReference type="InterPro" id="IPR016940">
    <property type="entry name" value="ComGC"/>
</dbReference>
<dbReference type="PROSITE" id="PS00409">
    <property type="entry name" value="PROKAR_NTER_METHYL"/>
    <property type="match status" value="1"/>
</dbReference>
<evidence type="ECO:0000313" key="18">
    <source>
        <dbReference type="Proteomes" id="UP000076882"/>
    </source>
</evidence>
<keyword evidence="8" id="KW-0178">Competence</keyword>
<evidence type="ECO:0000256" key="10">
    <source>
        <dbReference type="SAM" id="MobiDB-lite"/>
    </source>
</evidence>
<evidence type="ECO:0000313" key="14">
    <source>
        <dbReference type="EMBL" id="KZV05882.1"/>
    </source>
</evidence>
<evidence type="ECO:0000313" key="16">
    <source>
        <dbReference type="EMBL" id="QQM62051.1"/>
    </source>
</evidence>
<comment type="similarity">
    <text evidence="9">Belongs to the ComGC family.</text>
</comment>
<feature type="transmembrane region" description="Helical" evidence="11">
    <location>
        <begin position="21"/>
        <end position="39"/>
    </location>
</feature>
<evidence type="ECO:0000313" key="12">
    <source>
        <dbReference type="EMBL" id="KZU06253.1"/>
    </source>
</evidence>
<evidence type="ECO:0000313" key="19">
    <source>
        <dbReference type="Proteomes" id="UP000076989"/>
    </source>
</evidence>
<dbReference type="Pfam" id="PF07963">
    <property type="entry name" value="N_methyl"/>
    <property type="match status" value="1"/>
</dbReference>
<dbReference type="NCBIfam" id="TIGR02532">
    <property type="entry name" value="IV_pilin_GFxxxE"/>
    <property type="match status" value="1"/>
</dbReference>
<keyword evidence="5 11" id="KW-0812">Transmembrane</keyword>
<dbReference type="Proteomes" id="UP000076872">
    <property type="component" value="Unassembled WGS sequence"/>
</dbReference>
<evidence type="ECO:0000256" key="7">
    <source>
        <dbReference type="ARBA" id="ARBA00023136"/>
    </source>
</evidence>
<gene>
    <name evidence="16" type="ORF">JH395_05715</name>
    <name evidence="13" type="ORF">Lp19_2009</name>
    <name evidence="15" type="ORF">LPJSA22_02088</name>
    <name evidence="14" type="ORF">NAB2_0528</name>
    <name evidence="12" type="ORF">Nizo2260_0927</name>
</gene>
<dbReference type="RefSeq" id="WP_003641549.1">
    <property type="nucleotide sequence ID" value="NZ_AP018405.1"/>
</dbReference>
<dbReference type="Proteomes" id="UP000076989">
    <property type="component" value="Unassembled WGS sequence"/>
</dbReference>
<keyword evidence="7 11" id="KW-0472">Membrane</keyword>
<dbReference type="Gene3D" id="3.30.700.10">
    <property type="entry name" value="Glycoprotein, Type 4 Pilin"/>
    <property type="match status" value="1"/>
</dbReference>
<evidence type="ECO:0000256" key="6">
    <source>
        <dbReference type="ARBA" id="ARBA00022989"/>
    </source>
</evidence>
<evidence type="ECO:0000313" key="13">
    <source>
        <dbReference type="EMBL" id="KZU94035.1"/>
    </source>
</evidence>
<dbReference type="InterPro" id="IPR012902">
    <property type="entry name" value="N_methyl_site"/>
</dbReference>
<evidence type="ECO:0000313" key="15">
    <source>
        <dbReference type="EMBL" id="ODO62083.1"/>
    </source>
</evidence>
<protein>
    <submittedName>
        <fullName evidence="15">ComG operon protein 3 like protein</fullName>
    </submittedName>
    <submittedName>
        <fullName evidence="13">Late competence protein ComGC access of DNA toComEA</fullName>
    </submittedName>
    <submittedName>
        <fullName evidence="16">Prepilin-type N-terminal cleavage/methylation domain-containing protein</fullName>
    </submittedName>
</protein>
<dbReference type="EMBL" id="LUWI01000013">
    <property type="protein sequence ID" value="KZU06253.1"/>
    <property type="molecule type" value="Genomic_DNA"/>
</dbReference>
<dbReference type="Proteomes" id="UP000076882">
    <property type="component" value="Unassembled WGS sequence"/>
</dbReference>
<dbReference type="PATRIC" id="fig|1590.142.peg.2052"/>
<keyword evidence="3" id="KW-1003">Cell membrane</keyword>
<dbReference type="GeneID" id="77215641"/>
<dbReference type="PIRSF" id="PIRSF029928">
    <property type="entry name" value="Late_competence_ComGC"/>
    <property type="match status" value="1"/>
</dbReference>
<proteinExistence type="inferred from homology"/>
<evidence type="ECO:0000313" key="20">
    <source>
        <dbReference type="Proteomes" id="UP000094892"/>
    </source>
</evidence>
<evidence type="ECO:0000256" key="4">
    <source>
        <dbReference type="ARBA" id="ARBA00022481"/>
    </source>
</evidence>
<dbReference type="EMBL" id="CP066817">
    <property type="protein sequence ID" value="QQM62051.1"/>
    <property type="molecule type" value="Genomic_DNA"/>
</dbReference>
<evidence type="ECO:0000313" key="21">
    <source>
        <dbReference type="Proteomes" id="UP000595466"/>
    </source>
</evidence>
<comment type="subcellular location">
    <subcellularLocation>
        <location evidence="1">Cell membrane</location>
        <topology evidence="1">Single-pass membrane protein</topology>
    </subcellularLocation>
    <subcellularLocation>
        <location evidence="2">Cell surface</location>
    </subcellularLocation>
</comment>
<dbReference type="EMBL" id="MCOL01000001">
    <property type="protein sequence ID" value="ODO62083.1"/>
    <property type="molecule type" value="Genomic_DNA"/>
</dbReference>
<dbReference type="EMBL" id="LUXO01000011">
    <property type="protein sequence ID" value="KZV05882.1"/>
    <property type="molecule type" value="Genomic_DNA"/>
</dbReference>
<evidence type="ECO:0000313" key="17">
    <source>
        <dbReference type="Proteomes" id="UP000076872"/>
    </source>
</evidence>
<dbReference type="EMBL" id="LUXM01000033">
    <property type="protein sequence ID" value="KZU94035.1"/>
    <property type="molecule type" value="Genomic_DNA"/>
</dbReference>
<dbReference type="SUPFAM" id="SSF54523">
    <property type="entry name" value="Pili subunits"/>
    <property type="match status" value="1"/>
</dbReference>
<reference evidence="17 18" key="1">
    <citation type="submission" date="2016-03" db="EMBL/GenBank/DDBJ databases">
        <title>Comparative genomics of 54 Lactobacillus plantarum strains reveals genomic uncoupling from niche constraints.</title>
        <authorList>
            <person name="Martino M.E."/>
        </authorList>
    </citation>
    <scope>NUCLEOTIDE SEQUENCE [LARGE SCALE GENOMIC DNA]</scope>
    <source>
        <strain evidence="13 18">19.1</strain>
        <strain evidence="14 17">NAB2</strain>
        <strain evidence="12 19">Nizo2260</strain>
    </source>
</reference>
<evidence type="ECO:0000256" key="5">
    <source>
        <dbReference type="ARBA" id="ARBA00022692"/>
    </source>
</evidence>
<reference evidence="15 20" key="2">
    <citation type="submission" date="2016-08" db="EMBL/GenBank/DDBJ databases">
        <title>Genome sequencing of Lactobacillus plantarum JSA22, isolated from fermented soybean paste.</title>
        <authorList>
            <person name="Choi H.S."/>
        </authorList>
    </citation>
    <scope>NUCLEOTIDE SEQUENCE [LARGE SCALE GENOMIC DNA]</scope>
    <source>
        <strain evidence="15 20">JSA22</strain>
    </source>
</reference>
<dbReference type="Proteomes" id="UP000094892">
    <property type="component" value="Unassembled WGS sequence"/>
</dbReference>
<dbReference type="GO" id="GO:0030420">
    <property type="term" value="P:establishment of competence for transformation"/>
    <property type="evidence" value="ECO:0007669"/>
    <property type="project" value="UniProtKB-KW"/>
</dbReference>
<dbReference type="OMA" id="QMTAFEL"/>
<evidence type="ECO:0000256" key="8">
    <source>
        <dbReference type="ARBA" id="ARBA00023287"/>
    </source>
</evidence>
<dbReference type="Proteomes" id="UP000595466">
    <property type="component" value="Chromosome"/>
</dbReference>
<dbReference type="GO" id="GO:0005886">
    <property type="term" value="C:plasma membrane"/>
    <property type="evidence" value="ECO:0007669"/>
    <property type="project" value="UniProtKB-SubCell"/>
</dbReference>
<evidence type="ECO:0000256" key="2">
    <source>
        <dbReference type="ARBA" id="ARBA00004241"/>
    </source>
</evidence>
<keyword evidence="6 11" id="KW-1133">Transmembrane helix</keyword>
<feature type="region of interest" description="Disordered" evidence="10">
    <location>
        <begin position="94"/>
        <end position="118"/>
    </location>
</feature>